<gene>
    <name evidence="3" type="ORF">A3Q56_03380</name>
</gene>
<feature type="compositionally biased region" description="Polar residues" evidence="1">
    <location>
        <begin position="411"/>
        <end position="427"/>
    </location>
</feature>
<keyword evidence="2" id="KW-0732">Signal</keyword>
<accession>A0A177B3M6</accession>
<sequence length="510" mass="60472">MRKLVLLIYCLISVNCDWPKCQEILEQLKKGDLYDDLMQRQVFANPQQNAIFIPALQNPLLIMVYVTMFGESNLTRYRNFYPYVAMVRDLSHYANRNDNIYNSEQIFTHLNSFFYTDMDRGQYQTISWLQIFNYIHKLKRKIFKAMTGKLSQYDTEDKIAQFCKMRTYSHCQNYKYNEPNFLSLSNMNMYRSFQYNLVYFEENAKFHTHNGVTMLHIVNQMSYYVDENVAIVQLTSKVLKEGKILIIQPKLSQFVFDTRNILTQFDEHNNSDNITLVLPEIHNFQFQADFKQKFESMDLGSIFLHNNRPIGFLQKPGAYRDITNYDYQVEMSMTRTSWNVEAAITMSDSLTTPKKVRTKVDQKKKNRKDKKRRKGQKGKKSRKGKKNRKGIKKKKRKNKNKNKRNRKGDSNSRTSRSIEFSELSQDTSRTKKDTISQYTNQTLTQIKITMDKPFYIVIYQDLKRYVMPKLFLQCPNSQELEQLERYPVLMSAYITNPGIADSLRPMKDAN</sequence>
<feature type="signal peptide" evidence="2">
    <location>
        <begin position="1"/>
        <end position="16"/>
    </location>
</feature>
<dbReference type="EMBL" id="LWCA01000372">
    <property type="protein sequence ID" value="OAF68887.1"/>
    <property type="molecule type" value="Genomic_DNA"/>
</dbReference>
<feature type="chain" id="PRO_5008056810" description="Serpin domain-containing protein" evidence="2">
    <location>
        <begin position="17"/>
        <end position="510"/>
    </location>
</feature>
<feature type="region of interest" description="Disordered" evidence="1">
    <location>
        <begin position="350"/>
        <end position="433"/>
    </location>
</feature>
<evidence type="ECO:0000256" key="2">
    <source>
        <dbReference type="SAM" id="SignalP"/>
    </source>
</evidence>
<dbReference type="AlphaFoldDB" id="A0A177B3M6"/>
<name>A0A177B3M6_9BILA</name>
<evidence type="ECO:0000256" key="1">
    <source>
        <dbReference type="SAM" id="MobiDB-lite"/>
    </source>
</evidence>
<protein>
    <recommendedName>
        <fullName evidence="5">Serpin domain-containing protein</fullName>
    </recommendedName>
</protein>
<evidence type="ECO:0000313" key="3">
    <source>
        <dbReference type="EMBL" id="OAF68887.1"/>
    </source>
</evidence>
<evidence type="ECO:0000313" key="4">
    <source>
        <dbReference type="Proteomes" id="UP000078046"/>
    </source>
</evidence>
<comment type="caution">
    <text evidence="3">The sequence shown here is derived from an EMBL/GenBank/DDBJ whole genome shotgun (WGS) entry which is preliminary data.</text>
</comment>
<proteinExistence type="predicted"/>
<reference evidence="3 4" key="1">
    <citation type="submission" date="2016-04" db="EMBL/GenBank/DDBJ databases">
        <title>The genome of Intoshia linei affirms orthonectids as highly simplified spiralians.</title>
        <authorList>
            <person name="Mikhailov K.V."/>
            <person name="Slusarev G.S."/>
            <person name="Nikitin M.A."/>
            <person name="Logacheva M.D."/>
            <person name="Penin A."/>
            <person name="Aleoshin V."/>
            <person name="Panchin Y.V."/>
        </authorList>
    </citation>
    <scope>NUCLEOTIDE SEQUENCE [LARGE SCALE GENOMIC DNA]</scope>
    <source>
        <strain evidence="3">Intl2013</strain>
        <tissue evidence="3">Whole animal</tissue>
    </source>
</reference>
<dbReference type="Proteomes" id="UP000078046">
    <property type="component" value="Unassembled WGS sequence"/>
</dbReference>
<evidence type="ECO:0008006" key="5">
    <source>
        <dbReference type="Google" id="ProtNLM"/>
    </source>
</evidence>
<keyword evidence="4" id="KW-1185">Reference proteome</keyword>
<feature type="compositionally biased region" description="Basic residues" evidence="1">
    <location>
        <begin position="364"/>
        <end position="406"/>
    </location>
</feature>
<organism evidence="3 4">
    <name type="scientific">Intoshia linei</name>
    <dbReference type="NCBI Taxonomy" id="1819745"/>
    <lineage>
        <taxon>Eukaryota</taxon>
        <taxon>Metazoa</taxon>
        <taxon>Spiralia</taxon>
        <taxon>Lophotrochozoa</taxon>
        <taxon>Mesozoa</taxon>
        <taxon>Orthonectida</taxon>
        <taxon>Rhopaluridae</taxon>
        <taxon>Intoshia</taxon>
    </lineage>
</organism>